<sequence length="522" mass="56507">MRVVKIGSRSQDFEFIKRYLAHRLDTLVHSVNPKTFIALVVESDPSPPAAESAAAADDLLPQLTSTIRNAIRRYADALADRNSSVSVLLLPYLPSGSSRTAMIKLIQSQIDNHRGFPHCLDVAAPSRSYCVYGGIDKEGILLSLSPALNIPSLHLYMTQAIDAKSTRDTASMEDGGSPALGGGAPSAVWCDELEVVSVDRLREAIRSYVRVQLQSLQGGSVHEFDIGRCAEDLRIIWAWSASQPEYPSFPSLLHSGRTVETRRELDTITHVYFQYLHDKCVSGSPYLFDRNGRASPKNVADFVNTIRTEVPPDRQPSFQQPRVADNNTLSEQKVSSYLAGLSGLLAFYHGDRPHSSGLYAHHDAPDLARVARRLDRMAGPAELPATDSSFDLPAMEMVVSPAHQLADKIRQCGSAGGGGDDDVMMDNNNAEDCISLRIDSDGLGGQIRSLDDNSPSTAKGLACRLTAPAVHSLHRLRPSLAPSSCRSSVGSLPMHAPGVLRMVGAPGLWDELIGMMPPAGPL</sequence>
<protein>
    <submittedName>
        <fullName evidence="1">Uncharacterized protein</fullName>
    </submittedName>
</protein>
<dbReference type="PhylomeDB" id="A0A0G4FHL4"/>
<dbReference type="EMBL" id="CDMY01000441">
    <property type="protein sequence ID" value="CEM13011.1"/>
    <property type="molecule type" value="Genomic_DNA"/>
</dbReference>
<evidence type="ECO:0000313" key="1">
    <source>
        <dbReference type="EMBL" id="CEM13011.1"/>
    </source>
</evidence>
<gene>
    <name evidence="1" type="ORF">Vbra_21295</name>
</gene>
<evidence type="ECO:0000313" key="2">
    <source>
        <dbReference type="Proteomes" id="UP000041254"/>
    </source>
</evidence>
<name>A0A0G4FHL4_VITBC</name>
<dbReference type="AlphaFoldDB" id="A0A0G4FHL4"/>
<dbReference type="Proteomes" id="UP000041254">
    <property type="component" value="Unassembled WGS sequence"/>
</dbReference>
<reference evidence="1 2" key="1">
    <citation type="submission" date="2014-11" db="EMBL/GenBank/DDBJ databases">
        <authorList>
            <person name="Zhu J."/>
            <person name="Qi W."/>
            <person name="Song R."/>
        </authorList>
    </citation>
    <scope>NUCLEOTIDE SEQUENCE [LARGE SCALE GENOMIC DNA]</scope>
</reference>
<accession>A0A0G4FHL4</accession>
<keyword evidence="2" id="KW-1185">Reference proteome</keyword>
<dbReference type="InParanoid" id="A0A0G4FHL4"/>
<proteinExistence type="predicted"/>
<dbReference type="VEuPathDB" id="CryptoDB:Vbra_21295"/>
<organism evidence="1 2">
    <name type="scientific">Vitrella brassicaformis (strain CCMP3155)</name>
    <dbReference type="NCBI Taxonomy" id="1169540"/>
    <lineage>
        <taxon>Eukaryota</taxon>
        <taxon>Sar</taxon>
        <taxon>Alveolata</taxon>
        <taxon>Colpodellida</taxon>
        <taxon>Vitrellaceae</taxon>
        <taxon>Vitrella</taxon>
    </lineage>
</organism>